<accession>A0A0C3LR56</accession>
<dbReference type="PANTHER" id="PTHR41391:SF1">
    <property type="entry name" value="RESTRICTION OF TELOMERE CAPPING PROTEIN 4"/>
    <property type="match status" value="1"/>
</dbReference>
<feature type="compositionally biased region" description="Polar residues" evidence="8">
    <location>
        <begin position="39"/>
        <end position="50"/>
    </location>
</feature>
<sequence>MSSQAKNKSQIVAAFATLGLTRSQVLAIFADDETSASSTALPQSATTSQHRQPHGDLDSPSSTMIPTPALPSVLQEAASATVQQFEGLAATRHTVSAAVASHPASTSAQGHTVAPVAPSTRPGLMEPSAGPQGPSAGVGSGFGRSLEYFGMQAAPASGNGLDALRSLAAQPVIPTSNALPASGMPQYFSLPPESRGQWGSSGTVSSQLPSHVPSSLAPMLAPAYGPMRATPAAPSSAPRFSANPTRARPAAPTRNRPITNIDKVVIVPSPLYERYTSYLSYACQRAGLSCPISLETGFSKEAVFKVLVALFGDKLDFDIFHFEWMFLSQQTGDSLIEANIPPRPCGTQISKAYRKKSVIFLRLQISAVPLLPRFKEFIRKRCAELGKSAAQLLNDPNLLEDGELMEEEADLVEDEGEFQCDRCGGVFLSLSRAPHLLKCIGSRKRTASTRHTSKTLGPVDPSSSPERVRRPTKKAKPLVRAPASPTRATSSSSRNTKLRLRSVTPAASALGEEVDQLEEDERTARKDSGAGDWDEEDGDEEDMDGDEEEEGDDDYEDDVGFEDEDNGFGEQLGGDHRSGSGVSVRTPSLCPFCDEILPKSLSPALKDALTSALRSAVRKPLPSNPNHYQLEWTRSIAVCSIHHAQTTSEASGLSWPTSIDFGQVPVRLLAHRQDLLAVLEGASTAHAVLEGFRDGSHPLTSTGAKLGALKYLHAGYYGPQGYELLCNSLLQMFSLQSANCLSVLSFFDFVHYVLAPYASFLLIRDDLKQDLQGSEIWMRWEYSRAHGEAYFPEM</sequence>
<evidence type="ECO:0000256" key="5">
    <source>
        <dbReference type="ARBA" id="ARBA00015162"/>
    </source>
</evidence>
<feature type="compositionally biased region" description="Basic residues" evidence="8">
    <location>
        <begin position="443"/>
        <end position="453"/>
    </location>
</feature>
<comment type="similarity">
    <text evidence="4">Belongs to the RTC4 family.</text>
</comment>
<comment type="function">
    <text evidence="1">May be involved in a process influencing telomere capping.</text>
</comment>
<proteinExistence type="inferred from homology"/>
<feature type="domain" description="Restriction of telomere capping protein 4 C-terminal" evidence="9">
    <location>
        <begin position="698"/>
        <end position="772"/>
    </location>
</feature>
<dbReference type="Proteomes" id="UP000054248">
    <property type="component" value="Unassembled WGS sequence"/>
</dbReference>
<evidence type="ECO:0000313" key="10">
    <source>
        <dbReference type="EMBL" id="KIO23857.1"/>
    </source>
</evidence>
<feature type="compositionally biased region" description="Low complexity" evidence="8">
    <location>
        <begin position="480"/>
        <end position="494"/>
    </location>
</feature>
<dbReference type="STRING" id="1051891.A0A0C3LR56"/>
<evidence type="ECO:0000313" key="11">
    <source>
        <dbReference type="Proteomes" id="UP000054248"/>
    </source>
</evidence>
<evidence type="ECO:0000256" key="4">
    <source>
        <dbReference type="ARBA" id="ARBA00009461"/>
    </source>
</evidence>
<feature type="compositionally biased region" description="Acidic residues" evidence="8">
    <location>
        <begin position="512"/>
        <end position="521"/>
    </location>
</feature>
<dbReference type="HOGENOM" id="CLU_353809_0_0_1"/>
<name>A0A0C3LR56_9AGAM</name>
<reference evidence="11" key="2">
    <citation type="submission" date="2015-01" db="EMBL/GenBank/DDBJ databases">
        <title>Evolutionary Origins and Diversification of the Mycorrhizal Mutualists.</title>
        <authorList>
            <consortium name="DOE Joint Genome Institute"/>
            <consortium name="Mycorrhizal Genomics Consortium"/>
            <person name="Kohler A."/>
            <person name="Kuo A."/>
            <person name="Nagy L.G."/>
            <person name="Floudas D."/>
            <person name="Copeland A."/>
            <person name="Barry K.W."/>
            <person name="Cichocki N."/>
            <person name="Veneault-Fourrey C."/>
            <person name="LaButti K."/>
            <person name="Lindquist E.A."/>
            <person name="Lipzen A."/>
            <person name="Lundell T."/>
            <person name="Morin E."/>
            <person name="Murat C."/>
            <person name="Riley R."/>
            <person name="Ohm R."/>
            <person name="Sun H."/>
            <person name="Tunlid A."/>
            <person name="Henrissat B."/>
            <person name="Grigoriev I.V."/>
            <person name="Hibbett D.S."/>
            <person name="Martin F."/>
        </authorList>
    </citation>
    <scope>NUCLEOTIDE SEQUENCE [LARGE SCALE GENOMIC DNA]</scope>
    <source>
        <strain evidence="11">MUT 4182</strain>
    </source>
</reference>
<dbReference type="EMBL" id="KN823074">
    <property type="protein sequence ID" value="KIO23857.1"/>
    <property type="molecule type" value="Genomic_DNA"/>
</dbReference>
<protein>
    <recommendedName>
        <fullName evidence="5">Restriction of telomere capping protein 4</fullName>
    </recommendedName>
</protein>
<dbReference type="InterPro" id="IPR028094">
    <property type="entry name" value="RTC4_C"/>
</dbReference>
<keyword evidence="6" id="KW-0963">Cytoplasm</keyword>
<keyword evidence="7" id="KW-0539">Nucleus</keyword>
<dbReference type="InterPro" id="IPR039024">
    <property type="entry name" value="RTC4"/>
</dbReference>
<feature type="compositionally biased region" description="Acidic residues" evidence="8">
    <location>
        <begin position="532"/>
        <end position="567"/>
    </location>
</feature>
<organism evidence="10 11">
    <name type="scientific">Tulasnella calospora MUT 4182</name>
    <dbReference type="NCBI Taxonomy" id="1051891"/>
    <lineage>
        <taxon>Eukaryota</taxon>
        <taxon>Fungi</taxon>
        <taxon>Dikarya</taxon>
        <taxon>Basidiomycota</taxon>
        <taxon>Agaricomycotina</taxon>
        <taxon>Agaricomycetes</taxon>
        <taxon>Cantharellales</taxon>
        <taxon>Tulasnellaceae</taxon>
        <taxon>Tulasnella</taxon>
    </lineage>
</organism>
<keyword evidence="11" id="KW-1185">Reference proteome</keyword>
<feature type="region of interest" description="Disordered" evidence="8">
    <location>
        <begin position="100"/>
        <end position="138"/>
    </location>
</feature>
<evidence type="ECO:0000259" key="9">
    <source>
        <dbReference type="Pfam" id="PF14474"/>
    </source>
</evidence>
<feature type="region of interest" description="Disordered" evidence="8">
    <location>
        <begin position="184"/>
        <end position="211"/>
    </location>
</feature>
<feature type="compositionally biased region" description="Polar residues" evidence="8">
    <location>
        <begin position="197"/>
        <end position="211"/>
    </location>
</feature>
<gene>
    <name evidence="10" type="ORF">M407DRAFT_214036</name>
</gene>
<dbReference type="Pfam" id="PF14474">
    <property type="entry name" value="RTC4"/>
    <property type="match status" value="1"/>
</dbReference>
<evidence type="ECO:0000256" key="1">
    <source>
        <dbReference type="ARBA" id="ARBA00002738"/>
    </source>
</evidence>
<reference evidence="10 11" key="1">
    <citation type="submission" date="2014-04" db="EMBL/GenBank/DDBJ databases">
        <authorList>
            <consortium name="DOE Joint Genome Institute"/>
            <person name="Kuo A."/>
            <person name="Girlanda M."/>
            <person name="Perotto S."/>
            <person name="Kohler A."/>
            <person name="Nagy L.G."/>
            <person name="Floudas D."/>
            <person name="Copeland A."/>
            <person name="Barry K.W."/>
            <person name="Cichocki N."/>
            <person name="Veneault-Fourrey C."/>
            <person name="LaButti K."/>
            <person name="Lindquist E.A."/>
            <person name="Lipzen A."/>
            <person name="Lundell T."/>
            <person name="Morin E."/>
            <person name="Murat C."/>
            <person name="Sun H."/>
            <person name="Tunlid A."/>
            <person name="Henrissat B."/>
            <person name="Grigoriev I.V."/>
            <person name="Hibbett D.S."/>
            <person name="Martin F."/>
            <person name="Nordberg H.P."/>
            <person name="Cantor M.N."/>
            <person name="Hua S.X."/>
        </authorList>
    </citation>
    <scope>NUCLEOTIDE SEQUENCE [LARGE SCALE GENOMIC DNA]</scope>
    <source>
        <strain evidence="10 11">MUT 4182</strain>
    </source>
</reference>
<evidence type="ECO:0000256" key="2">
    <source>
        <dbReference type="ARBA" id="ARBA00004123"/>
    </source>
</evidence>
<comment type="subcellular location">
    <subcellularLocation>
        <location evidence="3">Cytoplasm</location>
    </subcellularLocation>
    <subcellularLocation>
        <location evidence="2">Nucleus</location>
    </subcellularLocation>
</comment>
<dbReference type="OrthoDB" id="128308at2759"/>
<feature type="region of interest" description="Disordered" evidence="8">
    <location>
        <begin position="39"/>
        <end position="65"/>
    </location>
</feature>
<dbReference type="GO" id="GO:0005634">
    <property type="term" value="C:nucleus"/>
    <property type="evidence" value="ECO:0007669"/>
    <property type="project" value="UniProtKB-SubCell"/>
</dbReference>
<dbReference type="AlphaFoldDB" id="A0A0C3LR56"/>
<evidence type="ECO:0000256" key="6">
    <source>
        <dbReference type="ARBA" id="ARBA00022490"/>
    </source>
</evidence>
<feature type="region of interest" description="Disordered" evidence="8">
    <location>
        <begin position="443"/>
        <end position="580"/>
    </location>
</feature>
<dbReference type="PANTHER" id="PTHR41391">
    <property type="entry name" value="RESTRICTION OF TELOMERE CAPPING PROTEIN 4"/>
    <property type="match status" value="1"/>
</dbReference>
<dbReference type="GO" id="GO:0005737">
    <property type="term" value="C:cytoplasm"/>
    <property type="evidence" value="ECO:0007669"/>
    <property type="project" value="UniProtKB-SubCell"/>
</dbReference>
<evidence type="ECO:0000256" key="7">
    <source>
        <dbReference type="ARBA" id="ARBA00023242"/>
    </source>
</evidence>
<evidence type="ECO:0000256" key="8">
    <source>
        <dbReference type="SAM" id="MobiDB-lite"/>
    </source>
</evidence>
<feature type="region of interest" description="Disordered" evidence="8">
    <location>
        <begin position="227"/>
        <end position="255"/>
    </location>
</feature>
<evidence type="ECO:0000256" key="3">
    <source>
        <dbReference type="ARBA" id="ARBA00004496"/>
    </source>
</evidence>